<keyword evidence="3" id="KW-1185">Reference proteome</keyword>
<sequence>MATLPYIDASTRAQYDATLLPQEEPWRARQPFLKSKGYLLRSRLQAGWKPSWSGNVMARWTSEDAILTPARASLIDARRISDNELVYIKRLRTDCTEMQIATFLASETHSRDPRNHCVPVLDTFGDPDDPEFSYMVMPFLREMESPPFAVVDEVVDFADQILEGLAFLHEQRVAHRDCTRRNLLMDGNALFPSGFHPINQMSLPDASGPAPYRNRSDVPVRYYYVDFGISVYFHAERENKLVLGMDGRDQEVPELSSKIPYDPYKVDIFIIGNVFRRTFHDKYTNVEFLLPLVEAMTQTDPTRRPDAHSALLQWHQIRSTISLLQRKWRLRPRQDSWLAHLFFDTISLVRLVGYSGKRIGRWGAETQG</sequence>
<dbReference type="PROSITE" id="PS50011">
    <property type="entry name" value="PROTEIN_KINASE_DOM"/>
    <property type="match status" value="1"/>
</dbReference>
<dbReference type="AlphaFoldDB" id="A0A8E2ATF3"/>
<dbReference type="EMBL" id="KV722400">
    <property type="protein sequence ID" value="OCH90633.1"/>
    <property type="molecule type" value="Genomic_DNA"/>
</dbReference>
<dbReference type="InterPro" id="IPR000719">
    <property type="entry name" value="Prot_kinase_dom"/>
</dbReference>
<dbReference type="OrthoDB" id="5987198at2759"/>
<organism evidence="2 3">
    <name type="scientific">Obba rivulosa</name>
    <dbReference type="NCBI Taxonomy" id="1052685"/>
    <lineage>
        <taxon>Eukaryota</taxon>
        <taxon>Fungi</taxon>
        <taxon>Dikarya</taxon>
        <taxon>Basidiomycota</taxon>
        <taxon>Agaricomycotina</taxon>
        <taxon>Agaricomycetes</taxon>
        <taxon>Polyporales</taxon>
        <taxon>Gelatoporiaceae</taxon>
        <taxon>Obba</taxon>
    </lineage>
</organism>
<accession>A0A8E2ATF3</accession>
<dbReference type="Proteomes" id="UP000250043">
    <property type="component" value="Unassembled WGS sequence"/>
</dbReference>
<protein>
    <recommendedName>
        <fullName evidence="1">Protein kinase domain-containing protein</fullName>
    </recommendedName>
</protein>
<evidence type="ECO:0000313" key="3">
    <source>
        <dbReference type="Proteomes" id="UP000250043"/>
    </source>
</evidence>
<dbReference type="Gene3D" id="1.10.510.10">
    <property type="entry name" value="Transferase(Phosphotransferase) domain 1"/>
    <property type="match status" value="1"/>
</dbReference>
<reference evidence="2 3" key="1">
    <citation type="submission" date="2016-07" db="EMBL/GenBank/DDBJ databases">
        <title>Draft genome of the white-rot fungus Obba rivulosa 3A-2.</title>
        <authorList>
            <consortium name="DOE Joint Genome Institute"/>
            <person name="Miettinen O."/>
            <person name="Riley R."/>
            <person name="Acob R."/>
            <person name="Barry K."/>
            <person name="Cullen D."/>
            <person name="De Vries R."/>
            <person name="Hainaut M."/>
            <person name="Hatakka A."/>
            <person name="Henrissat B."/>
            <person name="Hilden K."/>
            <person name="Kuo R."/>
            <person name="Labutti K."/>
            <person name="Lipzen A."/>
            <person name="Makela M.R."/>
            <person name="Sandor L."/>
            <person name="Spatafora J.W."/>
            <person name="Grigoriev I.V."/>
            <person name="Hibbett D.S."/>
        </authorList>
    </citation>
    <scope>NUCLEOTIDE SEQUENCE [LARGE SCALE GENOMIC DNA]</scope>
    <source>
        <strain evidence="2 3">3A-2</strain>
    </source>
</reference>
<evidence type="ECO:0000313" key="2">
    <source>
        <dbReference type="EMBL" id="OCH90633.1"/>
    </source>
</evidence>
<name>A0A8E2ATF3_9APHY</name>
<proteinExistence type="predicted"/>
<dbReference type="GO" id="GO:0004672">
    <property type="term" value="F:protein kinase activity"/>
    <property type="evidence" value="ECO:0007669"/>
    <property type="project" value="InterPro"/>
</dbReference>
<dbReference type="SUPFAM" id="SSF56112">
    <property type="entry name" value="Protein kinase-like (PK-like)"/>
    <property type="match status" value="1"/>
</dbReference>
<feature type="domain" description="Protein kinase" evidence="1">
    <location>
        <begin position="60"/>
        <end position="343"/>
    </location>
</feature>
<evidence type="ECO:0000259" key="1">
    <source>
        <dbReference type="PROSITE" id="PS50011"/>
    </source>
</evidence>
<dbReference type="GO" id="GO:0005524">
    <property type="term" value="F:ATP binding"/>
    <property type="evidence" value="ECO:0007669"/>
    <property type="project" value="InterPro"/>
</dbReference>
<dbReference type="InterPro" id="IPR011009">
    <property type="entry name" value="Kinase-like_dom_sf"/>
</dbReference>
<dbReference type="SMART" id="SM00220">
    <property type="entry name" value="S_TKc"/>
    <property type="match status" value="1"/>
</dbReference>
<gene>
    <name evidence="2" type="ORF">OBBRIDRAFT_776568</name>
</gene>